<keyword evidence="2" id="KW-0812">Transmembrane</keyword>
<dbReference type="EMBL" id="VMGH01000028">
    <property type="protein sequence ID" value="TSC91703.1"/>
    <property type="molecule type" value="Genomic_DNA"/>
</dbReference>
<feature type="compositionally biased region" description="Low complexity" evidence="1">
    <location>
        <begin position="53"/>
        <end position="65"/>
    </location>
</feature>
<accession>A0A554LFR1</accession>
<keyword evidence="3" id="KW-0176">Collagen</keyword>
<feature type="region of interest" description="Disordered" evidence="1">
    <location>
        <begin position="281"/>
        <end position="303"/>
    </location>
</feature>
<comment type="caution">
    <text evidence="3">The sequence shown here is derived from an EMBL/GenBank/DDBJ whole genome shotgun (WGS) entry which is preliminary data.</text>
</comment>
<dbReference type="Pfam" id="PF01391">
    <property type="entry name" value="Collagen"/>
    <property type="match status" value="1"/>
</dbReference>
<sequence>MAQEVKIDAGANVKPEGGDPPATDPRAVVVENQPQPQAGPQGSAGERGQSGAPGQNGRNGTNGRSGRNGHSGRDGHDGRPGKNADLKGVAKLVQAGDTKVEKAAKLYTDDQVGNERAQRIAADAKKKEAKKKVEHIGIWAIVALLGIIVGYLIRGRNASTARRSGDGSVNAANDPAHVRRTGEALGIPDFPRLAAGPVNELVIEWTDDKTGEQRRYRRATTDPPTAVAGYPDAQGAISGGGNAALAVAVAASEPAESVVASSVTTDCVVGTRPKDVAEVIADATKSAGKPTEEEPAEADKTEV</sequence>
<keyword evidence="2" id="KW-1133">Transmembrane helix</keyword>
<evidence type="ECO:0000313" key="3">
    <source>
        <dbReference type="EMBL" id="TSC91703.1"/>
    </source>
</evidence>
<feature type="region of interest" description="Disordered" evidence="1">
    <location>
        <begin position="212"/>
        <end position="231"/>
    </location>
</feature>
<feature type="compositionally biased region" description="Low complexity" evidence="1">
    <location>
        <begin position="33"/>
        <end position="44"/>
    </location>
</feature>
<evidence type="ECO:0000313" key="4">
    <source>
        <dbReference type="Proteomes" id="UP000318296"/>
    </source>
</evidence>
<name>A0A554LFR1_9BACT</name>
<protein>
    <submittedName>
        <fullName evidence="3">Collagen triple helix repeat-containing protein</fullName>
    </submittedName>
</protein>
<reference evidence="3 4" key="1">
    <citation type="submission" date="2017-07" db="EMBL/GenBank/DDBJ databases">
        <title>Mechanisms for carbon and nitrogen cycling indicate functional differentiation within the Candidate Phyla Radiation.</title>
        <authorList>
            <person name="Danczak R.E."/>
            <person name="Johnston M.D."/>
            <person name="Kenah C."/>
            <person name="Slattery M."/>
            <person name="Wrighton K.C."/>
            <person name="Wilkins M.J."/>
        </authorList>
    </citation>
    <scope>NUCLEOTIDE SEQUENCE [LARGE SCALE GENOMIC DNA]</scope>
    <source>
        <strain evidence="3">Licking1014_96</strain>
    </source>
</reference>
<dbReference type="InterPro" id="IPR008160">
    <property type="entry name" value="Collagen"/>
</dbReference>
<feature type="transmembrane region" description="Helical" evidence="2">
    <location>
        <begin position="136"/>
        <end position="153"/>
    </location>
</feature>
<feature type="region of interest" description="Disordered" evidence="1">
    <location>
        <begin position="1"/>
        <end position="86"/>
    </location>
</feature>
<dbReference type="Proteomes" id="UP000318296">
    <property type="component" value="Unassembled WGS sequence"/>
</dbReference>
<dbReference type="AlphaFoldDB" id="A0A554LFR1"/>
<evidence type="ECO:0000256" key="2">
    <source>
        <dbReference type="SAM" id="Phobius"/>
    </source>
</evidence>
<feature type="compositionally biased region" description="Basic and acidic residues" evidence="1">
    <location>
        <begin position="71"/>
        <end position="85"/>
    </location>
</feature>
<organism evidence="3 4">
    <name type="scientific">Candidatus Berkelbacteria bacterium Licking1014_96</name>
    <dbReference type="NCBI Taxonomy" id="2017149"/>
    <lineage>
        <taxon>Bacteria</taxon>
        <taxon>Candidatus Berkelbacteria</taxon>
    </lineage>
</organism>
<proteinExistence type="predicted"/>
<gene>
    <name evidence="3" type="ORF">CEN92_205</name>
</gene>
<evidence type="ECO:0000256" key="1">
    <source>
        <dbReference type="SAM" id="MobiDB-lite"/>
    </source>
</evidence>
<keyword evidence="2" id="KW-0472">Membrane</keyword>